<feature type="transmembrane region" description="Helical" evidence="2">
    <location>
        <begin position="73"/>
        <end position="96"/>
    </location>
</feature>
<dbReference type="KEGG" id="foc:113202413"/>
<feature type="region of interest" description="Disordered" evidence="1">
    <location>
        <begin position="285"/>
        <end position="436"/>
    </location>
</feature>
<feature type="compositionally biased region" description="Pro residues" evidence="1">
    <location>
        <begin position="721"/>
        <end position="736"/>
    </location>
</feature>
<feature type="transmembrane region" description="Helical" evidence="2">
    <location>
        <begin position="42"/>
        <end position="67"/>
    </location>
</feature>
<proteinExistence type="predicted"/>
<feature type="compositionally biased region" description="Low complexity" evidence="1">
    <location>
        <begin position="343"/>
        <end position="379"/>
    </location>
</feature>
<gene>
    <name evidence="4" type="primary">LOC113202413</name>
</gene>
<keyword evidence="3" id="KW-1185">Reference proteome</keyword>
<feature type="transmembrane region" description="Helical" evidence="2">
    <location>
        <begin position="6"/>
        <end position="30"/>
    </location>
</feature>
<keyword evidence="2" id="KW-1133">Transmembrane helix</keyword>
<feature type="compositionally biased region" description="Basic and acidic residues" evidence="1">
    <location>
        <begin position="313"/>
        <end position="342"/>
    </location>
</feature>
<feature type="compositionally biased region" description="Low complexity" evidence="1">
    <location>
        <begin position="709"/>
        <end position="720"/>
    </location>
</feature>
<feature type="compositionally biased region" description="Low complexity" evidence="1">
    <location>
        <begin position="539"/>
        <end position="555"/>
    </location>
</feature>
<feature type="compositionally biased region" description="Pro residues" evidence="1">
    <location>
        <begin position="668"/>
        <end position="677"/>
    </location>
</feature>
<feature type="compositionally biased region" description="Gly residues" evidence="1">
    <location>
        <begin position="220"/>
        <end position="229"/>
    </location>
</feature>
<dbReference type="RefSeq" id="XP_026272400.1">
    <property type="nucleotide sequence ID" value="XM_026416615.2"/>
</dbReference>
<feature type="compositionally biased region" description="Pro residues" evidence="1">
    <location>
        <begin position="289"/>
        <end position="299"/>
    </location>
</feature>
<feature type="region of interest" description="Disordered" evidence="1">
    <location>
        <begin position="465"/>
        <end position="564"/>
    </location>
</feature>
<evidence type="ECO:0000313" key="4">
    <source>
        <dbReference type="RefSeq" id="XP_026272400.1"/>
    </source>
</evidence>
<feature type="compositionally biased region" description="Basic residues" evidence="1">
    <location>
        <begin position="155"/>
        <end position="181"/>
    </location>
</feature>
<feature type="region of interest" description="Disordered" evidence="1">
    <location>
        <begin position="606"/>
        <end position="740"/>
    </location>
</feature>
<evidence type="ECO:0000256" key="1">
    <source>
        <dbReference type="SAM" id="MobiDB-lite"/>
    </source>
</evidence>
<feature type="compositionally biased region" description="Pro residues" evidence="1">
    <location>
        <begin position="810"/>
        <end position="830"/>
    </location>
</feature>
<reference evidence="4" key="1">
    <citation type="submission" date="2025-08" db="UniProtKB">
        <authorList>
            <consortium name="RefSeq"/>
        </authorList>
    </citation>
    <scope>IDENTIFICATION</scope>
    <source>
        <tissue evidence="4">Whole organism</tissue>
    </source>
</reference>
<evidence type="ECO:0000256" key="2">
    <source>
        <dbReference type="SAM" id="Phobius"/>
    </source>
</evidence>
<evidence type="ECO:0000313" key="3">
    <source>
        <dbReference type="Proteomes" id="UP000504606"/>
    </source>
</evidence>
<feature type="compositionally biased region" description="Low complexity" evidence="1">
    <location>
        <begin position="680"/>
        <end position="701"/>
    </location>
</feature>
<keyword evidence="2" id="KW-0472">Membrane</keyword>
<dbReference type="AlphaFoldDB" id="A0A6J1RZM9"/>
<sequence length="935" mass="99330">MCATLHVLWSLIYITCGAVQLVVGIFFLVAKFEAPFLRLGSNVLAGGWNVVVGVTGALVACVGPMSSPGRHEALLYMAVSVLAMNAVNLAVLEIVEWKMLWTEEHQEVAERTKLTEFLMYARIGTSAAAAVAMLVSFLDSQLTFCSLQHAVRKRLSRRRSSKGAHGHHGHHGHGHHGHHHDHPVDSEYIILPRVRPSTKGGYEQYTRSWVFDVDGNGASGGGGGGGGGNSARYQQLDSHSHADKCRDAAAAAVAAAEGRSVSSRSSTQRGDTYTVADAKALRAAIANGGPPPDSSPAPSGPSGSKQYNRQQKHKELMREREHQKQLREQQHYQQRSSKDARPRPTSTSSAASSGTGGASPASSSRQQQQHQHRQQQQQQPVIEESPPSGTSPDSPAVDSAESRSPDSGEQAEQDGGLGTALGTAHGLGPSLRQGSARMRPLRIVIDAGSSDPVASRQCVFLQTFSRTPSPGASPAHSPCPPRPSAPVPGQVPAMLGFAQFSGRGQEPNREGEDPPLNECLDRLARGPVRRPSVQDHASPRTSPTSSSRPARPLSAGSGNGACSEQVDAVGYHSLMSELTQVIRKKPSPKDDTSSADFNRQLEAALQDIHDLDSSTGGTLVNASSAASSSAPPPPAPDWGDSDDESSASSRTVGKRRSHPRLGRAFAIPVPPPVPPPHADGTGTLRGTLRATRTGTLTNTLRRQWDRELQQLQQQRDSAPSAPSPEPPPPPPLPLPAPSEACEAPLPQAAFQLQSPVRSKTVVTIYDGDMVVREMNNNDIVFLPVALPLPPELDELPPAPPAILLNGSRELPPPVSSPSPSPPPSPSPTSSPLPSASHLGDEPEQVSQGCSMGSVGRLGGLSLLRKGRSRNRRSSSGCGVRLSQELQGAVLQSESLVFLTDSELVARHERNRRVQREIEQRVQQQISGHSGSDSLC</sequence>
<dbReference type="GeneID" id="113202413"/>
<feature type="region of interest" description="Disordered" evidence="1">
    <location>
        <begin position="155"/>
        <end position="183"/>
    </location>
</feature>
<feature type="compositionally biased region" description="Pro residues" evidence="1">
    <location>
        <begin position="477"/>
        <end position="486"/>
    </location>
</feature>
<accession>A0A6J1RZM9</accession>
<feature type="region of interest" description="Disordered" evidence="1">
    <location>
        <begin position="797"/>
        <end position="853"/>
    </location>
</feature>
<feature type="compositionally biased region" description="Basic residues" evidence="1">
    <location>
        <begin position="652"/>
        <end position="661"/>
    </location>
</feature>
<name>A0A6J1RZM9_FRAOC</name>
<organism evidence="3 4">
    <name type="scientific">Frankliniella occidentalis</name>
    <name type="common">Western flower thrips</name>
    <name type="synonym">Euthrips occidentalis</name>
    <dbReference type="NCBI Taxonomy" id="133901"/>
    <lineage>
        <taxon>Eukaryota</taxon>
        <taxon>Metazoa</taxon>
        <taxon>Ecdysozoa</taxon>
        <taxon>Arthropoda</taxon>
        <taxon>Hexapoda</taxon>
        <taxon>Insecta</taxon>
        <taxon>Pterygota</taxon>
        <taxon>Neoptera</taxon>
        <taxon>Paraneoptera</taxon>
        <taxon>Thysanoptera</taxon>
        <taxon>Terebrantia</taxon>
        <taxon>Thripoidea</taxon>
        <taxon>Thripidae</taxon>
        <taxon>Frankliniella</taxon>
    </lineage>
</organism>
<keyword evidence="2" id="KW-0812">Transmembrane</keyword>
<protein>
    <submittedName>
        <fullName evidence="4">Trithorax group protein osa isoform X1</fullName>
    </submittedName>
</protein>
<feature type="region of interest" description="Disordered" evidence="1">
    <location>
        <begin position="220"/>
        <end position="244"/>
    </location>
</feature>
<dbReference type="Proteomes" id="UP000504606">
    <property type="component" value="Unplaced"/>
</dbReference>
<dbReference type="OrthoDB" id="8196819at2759"/>